<dbReference type="GO" id="GO:0032259">
    <property type="term" value="P:methylation"/>
    <property type="evidence" value="ECO:0007669"/>
    <property type="project" value="UniProtKB-KW"/>
</dbReference>
<evidence type="ECO:0000259" key="4">
    <source>
        <dbReference type="Pfam" id="PF00891"/>
    </source>
</evidence>
<dbReference type="InterPro" id="IPR029063">
    <property type="entry name" value="SAM-dependent_MTases_sf"/>
</dbReference>
<dbReference type="EMBL" id="CP074132">
    <property type="protein sequence ID" value="QUX26947.1"/>
    <property type="molecule type" value="Genomic_DNA"/>
</dbReference>
<dbReference type="RefSeq" id="WP_212640035.1">
    <property type="nucleotide sequence ID" value="NZ_CP074132.1"/>
</dbReference>
<organism evidence="5 6">
    <name type="scientific">Nocardiopsis akebiae</name>
    <dbReference type="NCBI Taxonomy" id="2831968"/>
    <lineage>
        <taxon>Bacteria</taxon>
        <taxon>Bacillati</taxon>
        <taxon>Actinomycetota</taxon>
        <taxon>Actinomycetes</taxon>
        <taxon>Streptosporangiales</taxon>
        <taxon>Nocardiopsidaceae</taxon>
        <taxon>Nocardiopsis</taxon>
    </lineage>
</organism>
<dbReference type="InterPro" id="IPR036390">
    <property type="entry name" value="WH_DNA-bd_sf"/>
</dbReference>
<protein>
    <submittedName>
        <fullName evidence="5">Class I SAM-dependent methyltransferase</fullName>
    </submittedName>
</protein>
<evidence type="ECO:0000256" key="3">
    <source>
        <dbReference type="ARBA" id="ARBA00022691"/>
    </source>
</evidence>
<keyword evidence="3" id="KW-0949">S-adenosyl-L-methionine</keyword>
<dbReference type="PANTHER" id="PTHR43712">
    <property type="entry name" value="PUTATIVE (AFU_ORTHOLOGUE AFUA_4G14580)-RELATED"/>
    <property type="match status" value="1"/>
</dbReference>
<dbReference type="Proteomes" id="UP000678016">
    <property type="component" value="Chromosome"/>
</dbReference>
<reference evidence="6" key="1">
    <citation type="submission" date="2021-05" db="EMBL/GenBank/DDBJ databases">
        <title>Direct Submission.</title>
        <authorList>
            <person name="Li K."/>
            <person name="Gao J."/>
        </authorList>
    </citation>
    <scope>NUCLEOTIDE SEQUENCE [LARGE SCALE GENOMIC DNA]</scope>
    <source>
        <strain evidence="6">HDS12</strain>
    </source>
</reference>
<name>A0ABX8C0H0_9ACTN</name>
<keyword evidence="2" id="KW-0808">Transferase</keyword>
<dbReference type="InterPro" id="IPR001077">
    <property type="entry name" value="COMT_C"/>
</dbReference>
<gene>
    <name evidence="5" type="ORF">KGD83_16430</name>
</gene>
<evidence type="ECO:0000256" key="2">
    <source>
        <dbReference type="ARBA" id="ARBA00022679"/>
    </source>
</evidence>
<dbReference type="InterPro" id="IPR016461">
    <property type="entry name" value="COMT-like"/>
</dbReference>
<dbReference type="PROSITE" id="PS51683">
    <property type="entry name" value="SAM_OMT_II"/>
    <property type="match status" value="1"/>
</dbReference>
<dbReference type="Pfam" id="PF00891">
    <property type="entry name" value="Methyltransf_2"/>
    <property type="match status" value="1"/>
</dbReference>
<dbReference type="Gene3D" id="1.10.10.10">
    <property type="entry name" value="Winged helix-like DNA-binding domain superfamily/Winged helix DNA-binding domain"/>
    <property type="match status" value="1"/>
</dbReference>
<dbReference type="PIRSF" id="PIRSF005739">
    <property type="entry name" value="O-mtase"/>
    <property type="match status" value="1"/>
</dbReference>
<feature type="domain" description="O-methyltransferase C-terminal" evidence="4">
    <location>
        <begin position="143"/>
        <end position="262"/>
    </location>
</feature>
<dbReference type="SUPFAM" id="SSF46785">
    <property type="entry name" value="Winged helix' DNA-binding domain"/>
    <property type="match status" value="1"/>
</dbReference>
<sequence>MRLHAARKFLAVLEAADAVGLLDRLSAPTDAAALAAATGTRPELVERLLRVLGWHEVAVRDAHGRWSAGPGMKVFLGSPGGADDARGLLRIERWAAGDHLDAAGLVAALRGRECDTAVPEDVVGELGAAMAVGARSAAPHVARLPELRGVNHLADVGGGSAGYTVALCRLRAGMRATVYDRAPMLEHAAEAVGRAGLDGRVDLVPWDMTAHALPAGHDGALLSHVLHLLPRAGRRDLLDRVRAAVEPGAVLVVHDFLYDDPEPLGQLAGSAVDWIAAGSDFVLTSGELVEELAASGFHGARTVTPPTLSSGLVVARA</sequence>
<accession>A0ABX8C0H0</accession>
<dbReference type="CDD" id="cd02440">
    <property type="entry name" value="AdoMet_MTases"/>
    <property type="match status" value="1"/>
</dbReference>
<evidence type="ECO:0000313" key="5">
    <source>
        <dbReference type="EMBL" id="QUX26947.1"/>
    </source>
</evidence>
<dbReference type="InterPro" id="IPR036388">
    <property type="entry name" value="WH-like_DNA-bd_sf"/>
</dbReference>
<dbReference type="Gene3D" id="3.40.50.150">
    <property type="entry name" value="Vaccinia Virus protein VP39"/>
    <property type="match status" value="1"/>
</dbReference>
<proteinExistence type="predicted"/>
<keyword evidence="6" id="KW-1185">Reference proteome</keyword>
<dbReference type="SUPFAM" id="SSF53335">
    <property type="entry name" value="S-adenosyl-L-methionine-dependent methyltransferases"/>
    <property type="match status" value="1"/>
</dbReference>
<evidence type="ECO:0000256" key="1">
    <source>
        <dbReference type="ARBA" id="ARBA00022603"/>
    </source>
</evidence>
<dbReference type="PANTHER" id="PTHR43712:SF2">
    <property type="entry name" value="O-METHYLTRANSFERASE CICE"/>
    <property type="match status" value="1"/>
</dbReference>
<dbReference type="GO" id="GO:0008168">
    <property type="term" value="F:methyltransferase activity"/>
    <property type="evidence" value="ECO:0007669"/>
    <property type="project" value="UniProtKB-KW"/>
</dbReference>
<keyword evidence="1 5" id="KW-0489">Methyltransferase</keyword>
<evidence type="ECO:0000313" key="6">
    <source>
        <dbReference type="Proteomes" id="UP000678016"/>
    </source>
</evidence>